<name>A0ABR7VG56_9FLAO</name>
<keyword evidence="2" id="KW-1185">Reference proteome</keyword>
<dbReference type="Gene3D" id="3.40.50.300">
    <property type="entry name" value="P-loop containing nucleotide triphosphate hydrolases"/>
    <property type="match status" value="1"/>
</dbReference>
<evidence type="ECO:0000313" key="1">
    <source>
        <dbReference type="EMBL" id="MBD0851039.1"/>
    </source>
</evidence>
<dbReference type="Proteomes" id="UP000598350">
    <property type="component" value="Unassembled WGS sequence"/>
</dbReference>
<dbReference type="PANTHER" id="PTHR43883:SF1">
    <property type="entry name" value="GLUCONOKINASE"/>
    <property type="match status" value="1"/>
</dbReference>
<organism evidence="1 2">
    <name type="scientific">Maribacter arenosus</name>
    <dbReference type="NCBI Taxonomy" id="1854708"/>
    <lineage>
        <taxon>Bacteria</taxon>
        <taxon>Pseudomonadati</taxon>
        <taxon>Bacteroidota</taxon>
        <taxon>Flavobacteriia</taxon>
        <taxon>Flavobacteriales</taxon>
        <taxon>Flavobacteriaceae</taxon>
        <taxon>Maribacter</taxon>
    </lineage>
</organism>
<dbReference type="PANTHER" id="PTHR43883">
    <property type="entry name" value="SLR0207 PROTEIN"/>
    <property type="match status" value="1"/>
</dbReference>
<dbReference type="InterPro" id="IPR027417">
    <property type="entry name" value="P-loop_NTPase"/>
</dbReference>
<dbReference type="Pfam" id="PF13671">
    <property type="entry name" value="AAA_33"/>
    <property type="match status" value="1"/>
</dbReference>
<dbReference type="InterPro" id="IPR052732">
    <property type="entry name" value="Cell-binding_unc_protein"/>
</dbReference>
<dbReference type="SUPFAM" id="SSF52540">
    <property type="entry name" value="P-loop containing nucleoside triphosphate hydrolases"/>
    <property type="match status" value="1"/>
</dbReference>
<reference evidence="1 2" key="1">
    <citation type="submission" date="2020-05" db="EMBL/GenBank/DDBJ databases">
        <title>The draft genome sequence of Maribacter arenosus CAU 1321.</title>
        <authorList>
            <person name="Mu L."/>
        </authorList>
    </citation>
    <scope>NUCLEOTIDE SEQUENCE [LARGE SCALE GENOMIC DNA]</scope>
    <source>
        <strain evidence="1 2">CAU 1321</strain>
    </source>
</reference>
<evidence type="ECO:0000313" key="2">
    <source>
        <dbReference type="Proteomes" id="UP000598350"/>
    </source>
</evidence>
<protein>
    <submittedName>
        <fullName evidence="1">AAA family ATPase</fullName>
    </submittedName>
</protein>
<comment type="caution">
    <text evidence="1">The sequence shown here is derived from an EMBL/GenBank/DDBJ whole genome shotgun (WGS) entry which is preliminary data.</text>
</comment>
<dbReference type="RefSeq" id="WP_188314160.1">
    <property type="nucleotide sequence ID" value="NZ_JABTCG010000003.1"/>
</dbReference>
<proteinExistence type="predicted"/>
<sequence length="168" mass="19534">MIIIVFGLPGSGKSYFASRLAQMLDANYVNSDMLRKELFPNRTYSDAEKGKVYDTMFQKMEEAIAQGKNLVLDATFHKNASRKRFKDGIKEKELLFFIEIQAEENTVKERLKKSRPYSEADFKVHQLIRQQWEPLQIPHLTLVSTNDNIDSMLQEAAQYLNHESKSNR</sequence>
<dbReference type="EMBL" id="JABTCG010000003">
    <property type="protein sequence ID" value="MBD0851039.1"/>
    <property type="molecule type" value="Genomic_DNA"/>
</dbReference>
<gene>
    <name evidence="1" type="ORF">HPE63_10195</name>
</gene>
<accession>A0ABR7VG56</accession>